<dbReference type="Proteomes" id="UP001055811">
    <property type="component" value="Linkage Group LG03"/>
</dbReference>
<sequence length="246" mass="25602">MVEMNVALKLNKTVILDRAVKLDLARWERGAYTSGSSLEKSNQRGGHSKARSLYVRGFDCSHGFDNIRSTLEKHFGKCGEISRLSIPKDYESGAPRGVAFIDFTDSSGFSKALGLHGSEVGGRKIIVEEAKSKRGDAREESRYGGGYGGTSRESGSSSGGGYSRESGSSDGGSWSRSSGGWRREGGYGGGWHGEGGSGGGWSREGGFRGILGRGSGSGSGWSGGGGFSSSRVGRFSGGSRSGGSRP</sequence>
<proteinExistence type="predicted"/>
<comment type="caution">
    <text evidence="1">The sequence shown here is derived from an EMBL/GenBank/DDBJ whole genome shotgun (WGS) entry which is preliminary data.</text>
</comment>
<evidence type="ECO:0000313" key="2">
    <source>
        <dbReference type="Proteomes" id="UP001055811"/>
    </source>
</evidence>
<evidence type="ECO:0000313" key="1">
    <source>
        <dbReference type="EMBL" id="KAI3765410.1"/>
    </source>
</evidence>
<name>A0ACB9F3D3_CICIN</name>
<gene>
    <name evidence="1" type="ORF">L2E82_15443</name>
</gene>
<protein>
    <submittedName>
        <fullName evidence="1">Uncharacterized protein</fullName>
    </submittedName>
</protein>
<reference evidence="1 2" key="2">
    <citation type="journal article" date="2022" name="Mol. Ecol. Resour.">
        <title>The genomes of chicory, endive, great burdock and yacon provide insights into Asteraceae paleo-polyploidization history and plant inulin production.</title>
        <authorList>
            <person name="Fan W."/>
            <person name="Wang S."/>
            <person name="Wang H."/>
            <person name="Wang A."/>
            <person name="Jiang F."/>
            <person name="Liu H."/>
            <person name="Zhao H."/>
            <person name="Xu D."/>
            <person name="Zhang Y."/>
        </authorList>
    </citation>
    <scope>NUCLEOTIDE SEQUENCE [LARGE SCALE GENOMIC DNA]</scope>
    <source>
        <strain evidence="2">cv. Punajuju</strain>
        <tissue evidence="1">Leaves</tissue>
    </source>
</reference>
<keyword evidence="2" id="KW-1185">Reference proteome</keyword>
<reference evidence="2" key="1">
    <citation type="journal article" date="2022" name="Mol. Ecol. Resour.">
        <title>The genomes of chicory, endive, great burdock and yacon provide insights into Asteraceae palaeo-polyploidization history and plant inulin production.</title>
        <authorList>
            <person name="Fan W."/>
            <person name="Wang S."/>
            <person name="Wang H."/>
            <person name="Wang A."/>
            <person name="Jiang F."/>
            <person name="Liu H."/>
            <person name="Zhao H."/>
            <person name="Xu D."/>
            <person name="Zhang Y."/>
        </authorList>
    </citation>
    <scope>NUCLEOTIDE SEQUENCE [LARGE SCALE GENOMIC DNA]</scope>
    <source>
        <strain evidence="2">cv. Punajuju</strain>
    </source>
</reference>
<dbReference type="EMBL" id="CM042011">
    <property type="protein sequence ID" value="KAI3765410.1"/>
    <property type="molecule type" value="Genomic_DNA"/>
</dbReference>
<organism evidence="1 2">
    <name type="scientific">Cichorium intybus</name>
    <name type="common">Chicory</name>
    <dbReference type="NCBI Taxonomy" id="13427"/>
    <lineage>
        <taxon>Eukaryota</taxon>
        <taxon>Viridiplantae</taxon>
        <taxon>Streptophyta</taxon>
        <taxon>Embryophyta</taxon>
        <taxon>Tracheophyta</taxon>
        <taxon>Spermatophyta</taxon>
        <taxon>Magnoliopsida</taxon>
        <taxon>eudicotyledons</taxon>
        <taxon>Gunneridae</taxon>
        <taxon>Pentapetalae</taxon>
        <taxon>asterids</taxon>
        <taxon>campanulids</taxon>
        <taxon>Asterales</taxon>
        <taxon>Asteraceae</taxon>
        <taxon>Cichorioideae</taxon>
        <taxon>Cichorieae</taxon>
        <taxon>Cichoriinae</taxon>
        <taxon>Cichorium</taxon>
    </lineage>
</organism>
<accession>A0ACB9F3D3</accession>